<dbReference type="InterPro" id="IPR027051">
    <property type="entry name" value="XdhC_Rossmann_dom"/>
</dbReference>
<dbReference type="InterPro" id="IPR003777">
    <property type="entry name" value="XdhC_CoxI"/>
</dbReference>
<feature type="domain" description="XdhC- CoxI" evidence="1">
    <location>
        <begin position="11"/>
        <end position="71"/>
    </location>
</feature>
<organism evidence="3 4">
    <name type="scientific">Aureimonas flava</name>
    <dbReference type="NCBI Taxonomy" id="2320271"/>
    <lineage>
        <taxon>Bacteria</taxon>
        <taxon>Pseudomonadati</taxon>
        <taxon>Pseudomonadota</taxon>
        <taxon>Alphaproteobacteria</taxon>
        <taxon>Hyphomicrobiales</taxon>
        <taxon>Aurantimonadaceae</taxon>
        <taxon>Aureimonas</taxon>
    </lineage>
</organism>
<dbReference type="AlphaFoldDB" id="A0A3A1WRW4"/>
<dbReference type="Pfam" id="PF02625">
    <property type="entry name" value="XdhC_CoxI"/>
    <property type="match status" value="1"/>
</dbReference>
<gene>
    <name evidence="3" type="primary">xdhC</name>
    <name evidence="3" type="ORF">D3218_12585</name>
</gene>
<keyword evidence="4" id="KW-1185">Reference proteome</keyword>
<dbReference type="PANTHER" id="PTHR30388">
    <property type="entry name" value="ALDEHYDE OXIDOREDUCTASE MOLYBDENUM COFACTOR ASSEMBLY PROTEIN"/>
    <property type="match status" value="1"/>
</dbReference>
<dbReference type="NCBIfam" id="TIGR02964">
    <property type="entry name" value="xanthine_xdhC"/>
    <property type="match status" value="1"/>
</dbReference>
<dbReference type="EMBL" id="QYRN01000006">
    <property type="protein sequence ID" value="RIY00125.1"/>
    <property type="molecule type" value="Genomic_DNA"/>
</dbReference>
<dbReference type="Gene3D" id="3.40.50.720">
    <property type="entry name" value="NAD(P)-binding Rossmann-like Domain"/>
    <property type="match status" value="1"/>
</dbReference>
<evidence type="ECO:0000313" key="3">
    <source>
        <dbReference type="EMBL" id="RIY00125.1"/>
    </source>
</evidence>
<dbReference type="InterPro" id="IPR052698">
    <property type="entry name" value="MoCofactor_Util/Proc"/>
</dbReference>
<dbReference type="OrthoDB" id="61481at2"/>
<comment type="caution">
    <text evidence="3">The sequence shown here is derived from an EMBL/GenBank/DDBJ whole genome shotgun (WGS) entry which is preliminary data.</text>
</comment>
<dbReference type="Proteomes" id="UP000265750">
    <property type="component" value="Unassembled WGS sequence"/>
</dbReference>
<name>A0A3A1WRW4_9HYPH</name>
<dbReference type="InterPro" id="IPR014308">
    <property type="entry name" value="Xanthine_DH_XdhC"/>
</dbReference>
<proteinExistence type="predicted"/>
<dbReference type="PANTHER" id="PTHR30388:SF6">
    <property type="entry name" value="XANTHINE DEHYDROGENASE SUBUNIT A-RELATED"/>
    <property type="match status" value="1"/>
</dbReference>
<reference evidence="4" key="1">
    <citation type="submission" date="2018-09" db="EMBL/GenBank/DDBJ databases">
        <authorList>
            <person name="Tuo L."/>
        </authorList>
    </citation>
    <scope>NUCLEOTIDE SEQUENCE [LARGE SCALE GENOMIC DNA]</scope>
    <source>
        <strain evidence="4">M2BS4Y-1</strain>
    </source>
</reference>
<accession>A0A3A1WRW4</accession>
<sequence>MSLLSDLRAALAAREPAIVVRVERAEGSTPREPGAAMLVTAGAVFGTVGGGALEMEGIAEARRMLAAGEREGRLDIPLGPAIGQCCGGRVVLGLERGTSAMLERLERADATARRAWPHVYLFGAGHTGQATARALEPLPLRTLVVDTRAERLAELPGGVEPRRAALPETEVAGAPPASAFVVMTHDHGLDFLIAAAALARADAAYVGMIGSATKREKFRRFLAERGEGERIGRLVLPIGGSAVRDKRPAVIAAMVAAELVVQLLGQNMNQDCAGFAPA</sequence>
<feature type="domain" description="XdhC Rossmann" evidence="2">
    <location>
        <begin position="119"/>
        <end position="259"/>
    </location>
</feature>
<dbReference type="Pfam" id="PF13478">
    <property type="entry name" value="XdhC_C"/>
    <property type="match status" value="1"/>
</dbReference>
<evidence type="ECO:0000313" key="4">
    <source>
        <dbReference type="Proteomes" id="UP000265750"/>
    </source>
</evidence>
<evidence type="ECO:0000259" key="2">
    <source>
        <dbReference type="Pfam" id="PF13478"/>
    </source>
</evidence>
<protein>
    <submittedName>
        <fullName evidence="3">Xanthine dehydrogenase accessory protein XdhC</fullName>
    </submittedName>
</protein>
<evidence type="ECO:0000259" key="1">
    <source>
        <dbReference type="Pfam" id="PF02625"/>
    </source>
</evidence>